<dbReference type="AlphaFoldDB" id="A0A7W2EVV6"/>
<proteinExistence type="predicted"/>
<comment type="caution">
    <text evidence="1">The sequence shown here is derived from an EMBL/GenBank/DDBJ whole genome shotgun (WGS) entry which is preliminary data.</text>
</comment>
<keyword evidence="2" id="KW-1185">Reference proteome</keyword>
<gene>
    <name evidence="1" type="ORF">H3H37_21110</name>
</gene>
<dbReference type="Gene3D" id="3.30.70.60">
    <property type="match status" value="1"/>
</dbReference>
<dbReference type="Proteomes" id="UP000534388">
    <property type="component" value="Unassembled WGS sequence"/>
</dbReference>
<dbReference type="RefSeq" id="WP_182166195.1">
    <property type="nucleotide sequence ID" value="NZ_JACEZT010000017.1"/>
</dbReference>
<evidence type="ECO:0000313" key="2">
    <source>
        <dbReference type="Proteomes" id="UP000534388"/>
    </source>
</evidence>
<dbReference type="InterPro" id="IPR014717">
    <property type="entry name" value="Transl_elong_EF1B/ribsomal_bS6"/>
</dbReference>
<accession>A0A7W2EVV6</accession>
<evidence type="ECO:0008006" key="3">
    <source>
        <dbReference type="Google" id="ProtNLM"/>
    </source>
</evidence>
<sequence length="196" mass="20913">MASMSAPKLTLPPNLSARLAWQTRRALRRTGLPVIAGAACLALAALATWHGAQLDQRQAALSRQLAVAARAAAVPAIPVATEADGVAAFYAYLPAHDTIPDQLSALAKVAQDSGVTLAKAEYKAEQDSQAAFLRYQITLPVRADYASVQNFIVGALQAVPALTLDSVAFKREQIESGDVEARIQFVLLVRLRGVRR</sequence>
<reference evidence="1 2" key="1">
    <citation type="submission" date="2020-07" db="EMBL/GenBank/DDBJ databases">
        <title>Novel species isolated from subtropical streams in China.</title>
        <authorList>
            <person name="Lu H."/>
        </authorList>
    </citation>
    <scope>NUCLEOTIDE SEQUENCE [LARGE SCALE GENOMIC DNA]</scope>
    <source>
        <strain evidence="1 2">LX20W</strain>
    </source>
</reference>
<dbReference type="EMBL" id="JACEZT010000017">
    <property type="protein sequence ID" value="MBA5639561.1"/>
    <property type="molecule type" value="Genomic_DNA"/>
</dbReference>
<organism evidence="1 2">
    <name type="scientific">Rugamonas brunnea</name>
    <dbReference type="NCBI Taxonomy" id="2758569"/>
    <lineage>
        <taxon>Bacteria</taxon>
        <taxon>Pseudomonadati</taxon>
        <taxon>Pseudomonadota</taxon>
        <taxon>Betaproteobacteria</taxon>
        <taxon>Burkholderiales</taxon>
        <taxon>Oxalobacteraceae</taxon>
        <taxon>Telluria group</taxon>
        <taxon>Rugamonas</taxon>
    </lineage>
</organism>
<protein>
    <recommendedName>
        <fullName evidence="3">Type 4a pilus biogenesis protein PilO</fullName>
    </recommendedName>
</protein>
<evidence type="ECO:0000313" key="1">
    <source>
        <dbReference type="EMBL" id="MBA5639561.1"/>
    </source>
</evidence>
<name>A0A7W2EVV6_9BURK</name>